<dbReference type="GO" id="GO:0042781">
    <property type="term" value="F:3'-tRNA processing endoribonuclease activity"/>
    <property type="evidence" value="ECO:0007669"/>
    <property type="project" value="TreeGrafter"/>
</dbReference>
<keyword evidence="4" id="KW-0862">Zinc</keyword>
<protein>
    <submittedName>
        <fullName evidence="7">Unannotated protein</fullName>
    </submittedName>
</protein>
<evidence type="ECO:0000313" key="8">
    <source>
        <dbReference type="EMBL" id="CAB4936959.1"/>
    </source>
</evidence>
<evidence type="ECO:0000256" key="1">
    <source>
        <dbReference type="ARBA" id="ARBA00001947"/>
    </source>
</evidence>
<accession>A0A6J5YAU5</accession>
<dbReference type="PANTHER" id="PTHR46018">
    <property type="entry name" value="ZINC PHOSPHODIESTERASE ELAC PROTEIN 1"/>
    <property type="match status" value="1"/>
</dbReference>
<dbReference type="InterPro" id="IPR001279">
    <property type="entry name" value="Metallo-B-lactamas"/>
</dbReference>
<evidence type="ECO:0000256" key="3">
    <source>
        <dbReference type="ARBA" id="ARBA00022801"/>
    </source>
</evidence>
<dbReference type="SUPFAM" id="SSF56281">
    <property type="entry name" value="Metallo-hydrolase/oxidoreductase"/>
    <property type="match status" value="1"/>
</dbReference>
<dbReference type="Pfam" id="PF00753">
    <property type="entry name" value="Lactamase_B"/>
    <property type="match status" value="1"/>
</dbReference>
<feature type="domain" description="DAPG hydrolase PhiG" evidence="6">
    <location>
        <begin position="358"/>
        <end position="554"/>
    </location>
</feature>
<dbReference type="EMBL" id="CAEMXZ010000038">
    <property type="protein sequence ID" value="CAB4323324.1"/>
    <property type="molecule type" value="Genomic_DNA"/>
</dbReference>
<dbReference type="InterPro" id="IPR044094">
    <property type="entry name" value="AtsA-like_MBL-fold"/>
</dbReference>
<name>A0A6J5YAU5_9ZZZZ</name>
<evidence type="ECO:0000259" key="5">
    <source>
        <dbReference type="Pfam" id="PF00753"/>
    </source>
</evidence>
<feature type="domain" description="Metallo-beta-lactamase" evidence="5">
    <location>
        <begin position="26"/>
        <end position="194"/>
    </location>
</feature>
<comment type="cofactor">
    <cofactor evidence="1">
        <name>Zn(2+)</name>
        <dbReference type="ChEBI" id="CHEBI:29105"/>
    </cofactor>
</comment>
<dbReference type="AlphaFoldDB" id="A0A6J5YAU5"/>
<sequence>MTHPTIVTLTGTGVPHPCPGRAGAGTLVRYGDIALQFDAGRGTVIRLAEAGVEPCALTALLITHVHSDHLVDLADVAMTRWIQKTLHPAAGPLTIVTPEGTAADFARHMFDNFVDDIETRLAVLHDEPEIDLRTFAATPTATTVWRSDDGEVAVEAIAVHHEPVTDAVAYRITTPTGVVVISGDTVVCDEVESFSVGCDLLVHEACRATAMRPLVAGTDLERIFSYHADSATLGGLAERAQVPHIMLTHLIPPPMDEAGEAAFVDDLRGGGYSGRITVGRDLTTVLIDRTAADVNAPFDPRAHLETKLDPARLTHLGIWRDEADEISDRFFQWEVPALPSECINAIAAGVRTDIVGLDLSNITDLLSPGYLPLETGIALTPNGELSVATLTQWPDTTPEMIDWWFGWHIARTERYKLWHPQAHYFTQPRYDLSDVPGLTDRERYVGNTSWVDEYLGPIPSRLAITFHDPSEIGLDEAALTEAGYGTVVCAVATDSDYGHELSRLIHAVRHTADGCEMRSRFILPAGTPEFIAAPLLDHCWTEMTHLASFLPDLYMYATGAGSR</sequence>
<dbReference type="GO" id="GO:0046872">
    <property type="term" value="F:metal ion binding"/>
    <property type="evidence" value="ECO:0007669"/>
    <property type="project" value="UniProtKB-KW"/>
</dbReference>
<dbReference type="CDD" id="cd07719">
    <property type="entry name" value="arylsulfatase_AtsA-like_MBL-fold"/>
    <property type="match status" value="1"/>
</dbReference>
<dbReference type="Pfam" id="PF18089">
    <property type="entry name" value="DAPG_hydrolase"/>
    <property type="match status" value="1"/>
</dbReference>
<dbReference type="PANTHER" id="PTHR46018:SF2">
    <property type="entry name" value="ZINC PHOSPHODIESTERASE ELAC PROTEIN 1"/>
    <property type="match status" value="1"/>
</dbReference>
<dbReference type="InterPro" id="IPR041526">
    <property type="entry name" value="DAPG_hydrolase"/>
</dbReference>
<gene>
    <name evidence="7" type="ORF">UFOPK1392_01077</name>
    <name evidence="8" type="ORF">UFOPK3733_01029</name>
</gene>
<reference evidence="7" key="1">
    <citation type="submission" date="2020-05" db="EMBL/GenBank/DDBJ databases">
        <authorList>
            <person name="Chiriac C."/>
            <person name="Salcher M."/>
            <person name="Ghai R."/>
            <person name="Kavagutti S V."/>
        </authorList>
    </citation>
    <scope>NUCLEOTIDE SEQUENCE</scope>
</reference>
<proteinExistence type="predicted"/>
<evidence type="ECO:0000256" key="2">
    <source>
        <dbReference type="ARBA" id="ARBA00022723"/>
    </source>
</evidence>
<dbReference type="InterPro" id="IPR036866">
    <property type="entry name" value="RibonucZ/Hydroxyglut_hydro"/>
</dbReference>
<keyword evidence="3" id="KW-0378">Hydrolase</keyword>
<keyword evidence="2" id="KW-0479">Metal-binding</keyword>
<dbReference type="Gene3D" id="3.60.15.10">
    <property type="entry name" value="Ribonuclease Z/Hydroxyacylglutathione hydrolase-like"/>
    <property type="match status" value="1"/>
</dbReference>
<evidence type="ECO:0000259" key="6">
    <source>
        <dbReference type="Pfam" id="PF18089"/>
    </source>
</evidence>
<evidence type="ECO:0000313" key="7">
    <source>
        <dbReference type="EMBL" id="CAB4323324.1"/>
    </source>
</evidence>
<dbReference type="EMBL" id="CAFBNC010000044">
    <property type="protein sequence ID" value="CAB4936959.1"/>
    <property type="molecule type" value="Genomic_DNA"/>
</dbReference>
<organism evidence="7">
    <name type="scientific">freshwater metagenome</name>
    <dbReference type="NCBI Taxonomy" id="449393"/>
    <lineage>
        <taxon>unclassified sequences</taxon>
        <taxon>metagenomes</taxon>
        <taxon>ecological metagenomes</taxon>
    </lineage>
</organism>
<evidence type="ECO:0000256" key="4">
    <source>
        <dbReference type="ARBA" id="ARBA00022833"/>
    </source>
</evidence>